<evidence type="ECO:0000256" key="2">
    <source>
        <dbReference type="ARBA" id="ARBA00005642"/>
    </source>
</evidence>
<sequence length="289" mass="31114">MANGIIVIDKPSGWTSMDVCAKIRGVLHERRVGHAGTLDPMATGVLPVFVGRATRAVEFAAEGGKEYVAGLRLGVVTNTQDTSGTVLEERPVAADRAALEAALAPFRGDILQIPPMYSAIKRDGKKLYELARKGQEVEREPRPVTIYGLEVVEQAGPADYLLRVRCSKGTYVRTLCHDIGQALGCGGCMYSLRRTEAAGFSLNQAVTLDALLSAEDPQRLLLPVDAYFSRHPALTLPPAGEKKVRNGTAVSLPRAADGQYRVYGESGAFLALGQVKNGRLTTIKSFFEV</sequence>
<evidence type="ECO:0000256" key="5">
    <source>
        <dbReference type="HAMAP-Rule" id="MF_01080"/>
    </source>
</evidence>
<evidence type="ECO:0000259" key="6">
    <source>
        <dbReference type="Pfam" id="PF01509"/>
    </source>
</evidence>
<dbReference type="GO" id="GO:1990481">
    <property type="term" value="P:mRNA pseudouridine synthesis"/>
    <property type="evidence" value="ECO:0007669"/>
    <property type="project" value="TreeGrafter"/>
</dbReference>
<dbReference type="InterPro" id="IPR020103">
    <property type="entry name" value="PsdUridine_synth_cat_dom_sf"/>
</dbReference>
<evidence type="ECO:0000256" key="3">
    <source>
        <dbReference type="ARBA" id="ARBA00022694"/>
    </source>
</evidence>
<dbReference type="InterPro" id="IPR032819">
    <property type="entry name" value="TruB_C"/>
</dbReference>
<dbReference type="GO" id="GO:0003723">
    <property type="term" value="F:RNA binding"/>
    <property type="evidence" value="ECO:0007669"/>
    <property type="project" value="InterPro"/>
</dbReference>
<evidence type="ECO:0000313" key="10">
    <source>
        <dbReference type="Proteomes" id="UP000760668"/>
    </source>
</evidence>
<feature type="domain" description="tRNA pseudouridine synthase II TruB subfamily 1 C-terminal" evidence="7">
    <location>
        <begin position="232"/>
        <end position="280"/>
    </location>
</feature>
<dbReference type="EC" id="5.4.99.25" evidence="5"/>
<reference evidence="9" key="2">
    <citation type="submission" date="2021-09" db="EMBL/GenBank/DDBJ databases">
        <authorList>
            <person name="Gilroy R."/>
        </authorList>
    </citation>
    <scope>NUCLEOTIDE SEQUENCE</scope>
    <source>
        <strain evidence="9">CHK179-5677</strain>
    </source>
</reference>
<dbReference type="Pfam" id="PF01509">
    <property type="entry name" value="TruB_N"/>
    <property type="match status" value="1"/>
</dbReference>
<dbReference type="EMBL" id="DYUC01000025">
    <property type="protein sequence ID" value="HJG86027.1"/>
    <property type="molecule type" value="Genomic_DNA"/>
</dbReference>
<dbReference type="CDD" id="cd02573">
    <property type="entry name" value="PseudoU_synth_EcTruB"/>
    <property type="match status" value="1"/>
</dbReference>
<evidence type="ECO:0000259" key="8">
    <source>
        <dbReference type="Pfam" id="PF16198"/>
    </source>
</evidence>
<dbReference type="SUPFAM" id="SSF55120">
    <property type="entry name" value="Pseudouridine synthase"/>
    <property type="match status" value="1"/>
</dbReference>
<comment type="catalytic activity">
    <reaction evidence="1 5">
        <text>uridine(55) in tRNA = pseudouridine(55) in tRNA</text>
        <dbReference type="Rhea" id="RHEA:42532"/>
        <dbReference type="Rhea" id="RHEA-COMP:10101"/>
        <dbReference type="Rhea" id="RHEA-COMP:10102"/>
        <dbReference type="ChEBI" id="CHEBI:65314"/>
        <dbReference type="ChEBI" id="CHEBI:65315"/>
        <dbReference type="EC" id="5.4.99.25"/>
    </reaction>
</comment>
<dbReference type="InterPro" id="IPR015240">
    <property type="entry name" value="tRNA_sdUridine_synth_fam1_C"/>
</dbReference>
<dbReference type="Gene3D" id="3.30.2350.10">
    <property type="entry name" value="Pseudouridine synthase"/>
    <property type="match status" value="1"/>
</dbReference>
<dbReference type="HAMAP" id="MF_01080">
    <property type="entry name" value="TruB_bact"/>
    <property type="match status" value="1"/>
</dbReference>
<comment type="function">
    <text evidence="5">Responsible for synthesis of pseudouridine from uracil-55 in the psi GC loop of transfer RNAs.</text>
</comment>
<keyword evidence="4 5" id="KW-0413">Isomerase</keyword>
<proteinExistence type="inferred from homology"/>
<feature type="domain" description="tRNA pseudouridylate synthase B C-terminal" evidence="8">
    <location>
        <begin position="173"/>
        <end position="227"/>
    </location>
</feature>
<evidence type="ECO:0000256" key="1">
    <source>
        <dbReference type="ARBA" id="ARBA00000385"/>
    </source>
</evidence>
<dbReference type="RefSeq" id="WP_295368198.1">
    <property type="nucleotide sequence ID" value="NZ_DYUC01000025.1"/>
</dbReference>
<gene>
    <name evidence="5 9" type="primary">truB</name>
    <name evidence="9" type="ORF">K8V01_03205</name>
</gene>
<dbReference type="PANTHER" id="PTHR13767">
    <property type="entry name" value="TRNA-PSEUDOURIDINE SYNTHASE"/>
    <property type="match status" value="1"/>
</dbReference>
<dbReference type="AlphaFoldDB" id="A0A921MKR1"/>
<evidence type="ECO:0000313" key="9">
    <source>
        <dbReference type="EMBL" id="HJG86027.1"/>
    </source>
</evidence>
<dbReference type="NCBIfam" id="TIGR00431">
    <property type="entry name" value="TruB"/>
    <property type="match status" value="1"/>
</dbReference>
<comment type="caution">
    <text evidence="9">The sequence shown here is derived from an EMBL/GenBank/DDBJ whole genome shotgun (WGS) entry which is preliminary data.</text>
</comment>
<dbReference type="GO" id="GO:0160148">
    <property type="term" value="F:tRNA pseudouridine(55) synthase activity"/>
    <property type="evidence" value="ECO:0007669"/>
    <property type="project" value="UniProtKB-EC"/>
</dbReference>
<dbReference type="InterPro" id="IPR002501">
    <property type="entry name" value="PsdUridine_synth_N"/>
</dbReference>
<evidence type="ECO:0000256" key="4">
    <source>
        <dbReference type="ARBA" id="ARBA00023235"/>
    </source>
</evidence>
<dbReference type="Pfam" id="PF09157">
    <property type="entry name" value="TruB-C_2"/>
    <property type="match status" value="1"/>
</dbReference>
<feature type="active site" description="Nucleophile" evidence="5">
    <location>
        <position position="39"/>
    </location>
</feature>
<dbReference type="GO" id="GO:0031119">
    <property type="term" value="P:tRNA pseudouridine synthesis"/>
    <property type="evidence" value="ECO:0007669"/>
    <property type="project" value="UniProtKB-UniRule"/>
</dbReference>
<protein>
    <recommendedName>
        <fullName evidence="5">tRNA pseudouridine synthase B</fullName>
        <ecNumber evidence="5">5.4.99.25</ecNumber>
    </recommendedName>
    <alternativeName>
        <fullName evidence="5">tRNA pseudouridine(55) synthase</fullName>
        <shortName evidence="5">Psi55 synthase</shortName>
    </alternativeName>
    <alternativeName>
        <fullName evidence="5">tRNA pseudouridylate synthase</fullName>
    </alternativeName>
    <alternativeName>
        <fullName evidence="5">tRNA-uridine isomerase</fullName>
    </alternativeName>
</protein>
<dbReference type="InterPro" id="IPR014780">
    <property type="entry name" value="tRNA_psdUridine_synth_TruB"/>
</dbReference>
<dbReference type="PANTHER" id="PTHR13767:SF2">
    <property type="entry name" value="PSEUDOURIDYLATE SYNTHASE TRUB1"/>
    <property type="match status" value="1"/>
</dbReference>
<dbReference type="Proteomes" id="UP000760668">
    <property type="component" value="Unassembled WGS sequence"/>
</dbReference>
<keyword evidence="3 5" id="KW-0819">tRNA processing</keyword>
<comment type="similarity">
    <text evidence="2 5">Belongs to the pseudouridine synthase TruB family. Type 1 subfamily.</text>
</comment>
<organism evidence="9 10">
    <name type="scientific">Pseudoflavonifractor capillosus</name>
    <dbReference type="NCBI Taxonomy" id="106588"/>
    <lineage>
        <taxon>Bacteria</taxon>
        <taxon>Bacillati</taxon>
        <taxon>Bacillota</taxon>
        <taxon>Clostridia</taxon>
        <taxon>Eubacteriales</taxon>
        <taxon>Oscillospiraceae</taxon>
        <taxon>Pseudoflavonifractor</taxon>
    </lineage>
</organism>
<reference evidence="9" key="1">
    <citation type="journal article" date="2021" name="PeerJ">
        <title>Extensive microbial diversity within the chicken gut microbiome revealed by metagenomics and culture.</title>
        <authorList>
            <person name="Gilroy R."/>
            <person name="Ravi A."/>
            <person name="Getino M."/>
            <person name="Pursley I."/>
            <person name="Horton D.L."/>
            <person name="Alikhan N.F."/>
            <person name="Baker D."/>
            <person name="Gharbi K."/>
            <person name="Hall N."/>
            <person name="Watson M."/>
            <person name="Adriaenssens E.M."/>
            <person name="Foster-Nyarko E."/>
            <person name="Jarju S."/>
            <person name="Secka A."/>
            <person name="Antonio M."/>
            <person name="Oren A."/>
            <person name="Chaudhuri R.R."/>
            <person name="La Ragione R."/>
            <person name="Hildebrand F."/>
            <person name="Pallen M.J."/>
        </authorList>
    </citation>
    <scope>NUCLEOTIDE SEQUENCE</scope>
    <source>
        <strain evidence="9">CHK179-5677</strain>
    </source>
</reference>
<accession>A0A921MKR1</accession>
<evidence type="ECO:0000259" key="7">
    <source>
        <dbReference type="Pfam" id="PF09157"/>
    </source>
</evidence>
<name>A0A921MKR1_9FIRM</name>
<dbReference type="Pfam" id="PF16198">
    <property type="entry name" value="TruB_C_2"/>
    <property type="match status" value="1"/>
</dbReference>
<feature type="domain" description="Pseudouridine synthase II N-terminal" evidence="6">
    <location>
        <begin position="25"/>
        <end position="172"/>
    </location>
</feature>